<sequence>MNFKISKMMAKKDFQKEFSDFMLKAVSIPNVISFAGGMPNPISFPNKELKKAYSFVMDNHYKTALQYANTQGYIELRKIIAQRYKTKENINLEADDILIINGAQQGFDIISAVVLNDNDNVIVETPTFLAAIQTFNLYNAKIHSVEINDEGINLDELKNILKRYKSKLFYTIPNFQNPTGLTYNNSTRKIIADMIKKTNTILIEDNPYGALRFKGENQESFFNLLNEQVILMGSFSKTISPGIRVGWIASKNKEFIKKAIEYKQILDVHTSMPDQMAIAQYINNTNFDKHIEKIRKLYYKQCNAMINAIEKYFPKEVKYTKPEGGMFIWVELPKNIKSVELANETIKRNVAISPGDPFYNKKRNVSTFRLSYSNCSVENIDKGMKIIGETIDKMLKSK</sequence>
<evidence type="ECO:0000256" key="5">
    <source>
        <dbReference type="ARBA" id="ARBA00022679"/>
    </source>
</evidence>
<dbReference type="Proteomes" id="UP000323176">
    <property type="component" value="Unassembled WGS sequence"/>
</dbReference>
<dbReference type="GO" id="GO:1901605">
    <property type="term" value="P:alpha-amino acid metabolic process"/>
    <property type="evidence" value="ECO:0007669"/>
    <property type="project" value="TreeGrafter"/>
</dbReference>
<keyword evidence="6" id="KW-0663">Pyridoxal phosphate</keyword>
<dbReference type="AlphaFoldDB" id="A0A5C8ET55"/>
<comment type="cofactor">
    <cofactor evidence="1">
        <name>pyridoxal 5'-phosphate</name>
        <dbReference type="ChEBI" id="CHEBI:597326"/>
    </cofactor>
</comment>
<dbReference type="Pfam" id="PF00155">
    <property type="entry name" value="Aminotran_1_2"/>
    <property type="match status" value="1"/>
</dbReference>
<evidence type="ECO:0000313" key="8">
    <source>
        <dbReference type="EMBL" id="TXJ41229.1"/>
    </source>
</evidence>
<feature type="domain" description="Aminotransferase class I/classII large" evidence="7">
    <location>
        <begin position="62"/>
        <end position="385"/>
    </location>
</feature>
<dbReference type="GO" id="GO:0008483">
    <property type="term" value="F:transaminase activity"/>
    <property type="evidence" value="ECO:0007669"/>
    <property type="project" value="UniProtKB-KW"/>
</dbReference>
<comment type="similarity">
    <text evidence="2">Belongs to the class-I pyridoxal-phosphate-dependent aminotransferase family.</text>
</comment>
<dbReference type="InterPro" id="IPR015421">
    <property type="entry name" value="PyrdxlP-dep_Trfase_major"/>
</dbReference>
<evidence type="ECO:0000256" key="6">
    <source>
        <dbReference type="ARBA" id="ARBA00022898"/>
    </source>
</evidence>
<dbReference type="FunFam" id="3.40.640.10:FF:000053">
    <property type="entry name" value="Aminotransferase, class I"/>
    <property type="match status" value="1"/>
</dbReference>
<dbReference type="InterPro" id="IPR015422">
    <property type="entry name" value="PyrdxlP-dep_Trfase_small"/>
</dbReference>
<evidence type="ECO:0000256" key="3">
    <source>
        <dbReference type="ARBA" id="ARBA00011738"/>
    </source>
</evidence>
<dbReference type="PANTHER" id="PTHR42790">
    <property type="entry name" value="AMINOTRANSFERASE"/>
    <property type="match status" value="1"/>
</dbReference>
<evidence type="ECO:0000256" key="2">
    <source>
        <dbReference type="ARBA" id="ARBA00007441"/>
    </source>
</evidence>
<proteinExistence type="inferred from homology"/>
<organism evidence="8 9">
    <name type="scientific">Brachyspira pilosicoli</name>
    <name type="common">Serpulina pilosicoli</name>
    <dbReference type="NCBI Taxonomy" id="52584"/>
    <lineage>
        <taxon>Bacteria</taxon>
        <taxon>Pseudomonadati</taxon>
        <taxon>Spirochaetota</taxon>
        <taxon>Spirochaetia</taxon>
        <taxon>Brachyspirales</taxon>
        <taxon>Brachyspiraceae</taxon>
        <taxon>Brachyspira</taxon>
    </lineage>
</organism>
<dbReference type="PANTHER" id="PTHR42790:SF19">
    <property type="entry name" value="KYNURENINE_ALPHA-AMINOADIPATE AMINOTRANSFERASE, MITOCHONDRIAL"/>
    <property type="match status" value="1"/>
</dbReference>
<name>A0A5C8ET55_BRAPL</name>
<dbReference type="InterPro" id="IPR050859">
    <property type="entry name" value="Class-I_PLP-dep_aminotransf"/>
</dbReference>
<dbReference type="Gene3D" id="3.90.1150.10">
    <property type="entry name" value="Aspartate Aminotransferase, domain 1"/>
    <property type="match status" value="1"/>
</dbReference>
<dbReference type="OrthoDB" id="9802328at2"/>
<reference evidence="8 9" key="1">
    <citation type="journal article" date="1992" name="Lakartidningen">
        <title>[Penicillin V and not amoxicillin is the first choice preparation in acute otitis].</title>
        <authorList>
            <person name="Kamme C."/>
            <person name="Lundgren K."/>
            <person name="Prellner K."/>
        </authorList>
    </citation>
    <scope>NUCLEOTIDE SEQUENCE [LARGE SCALE GENOMIC DNA]</scope>
    <source>
        <strain evidence="8 9">PC5538III-hc</strain>
    </source>
</reference>
<evidence type="ECO:0000313" key="9">
    <source>
        <dbReference type="Proteomes" id="UP000323176"/>
    </source>
</evidence>
<keyword evidence="5 8" id="KW-0808">Transferase</keyword>
<evidence type="ECO:0000259" key="7">
    <source>
        <dbReference type="Pfam" id="PF00155"/>
    </source>
</evidence>
<evidence type="ECO:0000256" key="4">
    <source>
        <dbReference type="ARBA" id="ARBA00022576"/>
    </source>
</evidence>
<dbReference type="CDD" id="cd00609">
    <property type="entry name" value="AAT_like"/>
    <property type="match status" value="1"/>
</dbReference>
<dbReference type="InterPro" id="IPR004839">
    <property type="entry name" value="Aminotransferase_I/II_large"/>
</dbReference>
<dbReference type="Gene3D" id="3.40.640.10">
    <property type="entry name" value="Type I PLP-dependent aspartate aminotransferase-like (Major domain)"/>
    <property type="match status" value="1"/>
</dbReference>
<evidence type="ECO:0000256" key="1">
    <source>
        <dbReference type="ARBA" id="ARBA00001933"/>
    </source>
</evidence>
<keyword evidence="4 8" id="KW-0032">Aminotransferase</keyword>
<dbReference type="GO" id="GO:0030170">
    <property type="term" value="F:pyridoxal phosphate binding"/>
    <property type="evidence" value="ECO:0007669"/>
    <property type="project" value="InterPro"/>
</dbReference>
<dbReference type="SUPFAM" id="SSF53383">
    <property type="entry name" value="PLP-dependent transferases"/>
    <property type="match status" value="1"/>
</dbReference>
<protein>
    <submittedName>
        <fullName evidence="8">PLP-dependent aminotransferase family protein</fullName>
    </submittedName>
</protein>
<dbReference type="EMBL" id="SAXY01000045">
    <property type="protein sequence ID" value="TXJ41229.1"/>
    <property type="molecule type" value="Genomic_DNA"/>
</dbReference>
<gene>
    <name evidence="8" type="ORF">EPJ72_07430</name>
</gene>
<comment type="subunit">
    <text evidence="3">Homodimer.</text>
</comment>
<accession>A0A5C8ET55</accession>
<comment type="caution">
    <text evidence="8">The sequence shown here is derived from an EMBL/GenBank/DDBJ whole genome shotgun (WGS) entry which is preliminary data.</text>
</comment>
<dbReference type="InterPro" id="IPR015424">
    <property type="entry name" value="PyrdxlP-dep_Trfase"/>
</dbReference>